<evidence type="ECO:0000313" key="2">
    <source>
        <dbReference type="EMBL" id="KAK3232993.1"/>
    </source>
</evidence>
<dbReference type="EMBL" id="LGRX02035825">
    <property type="protein sequence ID" value="KAK3232993.1"/>
    <property type="molecule type" value="Genomic_DNA"/>
</dbReference>
<accession>A0AAE0BAF6</accession>
<organism evidence="2 3">
    <name type="scientific">Cymbomonas tetramitiformis</name>
    <dbReference type="NCBI Taxonomy" id="36881"/>
    <lineage>
        <taxon>Eukaryota</taxon>
        <taxon>Viridiplantae</taxon>
        <taxon>Chlorophyta</taxon>
        <taxon>Pyramimonadophyceae</taxon>
        <taxon>Pyramimonadales</taxon>
        <taxon>Pyramimonadaceae</taxon>
        <taxon>Cymbomonas</taxon>
    </lineage>
</organism>
<proteinExistence type="predicted"/>
<comment type="caution">
    <text evidence="2">The sequence shown here is derived from an EMBL/GenBank/DDBJ whole genome shotgun (WGS) entry which is preliminary data.</text>
</comment>
<feature type="compositionally biased region" description="Low complexity" evidence="1">
    <location>
        <begin position="593"/>
        <end position="602"/>
    </location>
</feature>
<feature type="region of interest" description="Disordered" evidence="1">
    <location>
        <begin position="590"/>
        <end position="618"/>
    </location>
</feature>
<evidence type="ECO:0000256" key="1">
    <source>
        <dbReference type="SAM" id="MobiDB-lite"/>
    </source>
</evidence>
<sequence length="667" mass="74200">MASVQEALNAQQMYPTGVVTGKLMWDKVARQFCVLSEHTRVQWELMEHMVRHTMDGATNVSPMGKVTGEFQLPFYYEKDQRWQYQHLKYVQRVDITDLRARLKVKYDEVVAGVQAIPPLTLSDAAGKVGKFYPVTDGEGGDGEVFSTNAAAVEYLHLGDNTRVMLAACKTEEQARDALDTYGARRDPPVRTPKTLRTQKTVRGDEAWPSGSTPPPSSAPPRLRHQTWPNGAFDPAKQEYHPSVFQGTYEPESPTRSENTTREAYWLNPEGISEFAELHEQTVFLIQYRCFKGKIEFQLGKPYAERGNKGVHTCQLSNKTLHKYSSSAVVGQRGECLPLGGQSKGCTGGPLGTIQKHVKHLGASTQLVEIAASHLSDGPRQGTLRVFKTRANSHSKAVYYLFEDHRYYRERGSDEMVFTLEYLSSGTRKFDCCSWETWDKVAVMHREPLSELTSLVGPALLAEARREEVHEHLRGDFMRCLDPAMEDGDSHHRHAGDEEKVGGVSRHSPNLAAAEGVGTHTCRTRTPSPQSESSAEDEQDVEIISSERFVGLAADLARVRAETAANNVTMAALAESIRVRTEIIREYEERPRTTRATARMSTRGSDCPGLDGHGGARAVPTREHYSGQALSGTQYGGLEVNMAQRSEHQSVGHVIPCHVMSVGRVIYL</sequence>
<feature type="compositionally biased region" description="Basic and acidic residues" evidence="1">
    <location>
        <begin position="179"/>
        <end position="188"/>
    </location>
</feature>
<name>A0AAE0BAF6_9CHLO</name>
<feature type="region of interest" description="Disordered" evidence="1">
    <location>
        <begin position="179"/>
        <end position="228"/>
    </location>
</feature>
<reference evidence="2 3" key="1">
    <citation type="journal article" date="2015" name="Genome Biol. Evol.">
        <title>Comparative Genomics of a Bacterivorous Green Alga Reveals Evolutionary Causalities and Consequences of Phago-Mixotrophic Mode of Nutrition.</title>
        <authorList>
            <person name="Burns J.A."/>
            <person name="Paasch A."/>
            <person name="Narechania A."/>
            <person name="Kim E."/>
        </authorList>
    </citation>
    <scope>NUCLEOTIDE SEQUENCE [LARGE SCALE GENOMIC DNA]</scope>
    <source>
        <strain evidence="2 3">PLY_AMNH</strain>
    </source>
</reference>
<gene>
    <name evidence="2" type="ORF">CYMTET_56689</name>
</gene>
<feature type="compositionally biased region" description="Polar residues" evidence="1">
    <location>
        <begin position="523"/>
        <end position="532"/>
    </location>
</feature>
<evidence type="ECO:0000313" key="3">
    <source>
        <dbReference type="Proteomes" id="UP001190700"/>
    </source>
</evidence>
<feature type="region of interest" description="Disordered" evidence="1">
    <location>
        <begin position="484"/>
        <end position="540"/>
    </location>
</feature>
<dbReference type="AlphaFoldDB" id="A0AAE0BAF6"/>
<protein>
    <submittedName>
        <fullName evidence="2">Uncharacterized protein</fullName>
    </submittedName>
</protein>
<keyword evidence="3" id="KW-1185">Reference proteome</keyword>
<dbReference type="Proteomes" id="UP001190700">
    <property type="component" value="Unassembled WGS sequence"/>
</dbReference>